<gene>
    <name evidence="1" type="ORF">N0V89_007686</name>
</gene>
<evidence type="ECO:0008006" key="3">
    <source>
        <dbReference type="Google" id="ProtNLM"/>
    </source>
</evidence>
<dbReference type="RefSeq" id="XP_056070694.1">
    <property type="nucleotide sequence ID" value="XM_056216447.1"/>
</dbReference>
<dbReference type="GeneID" id="80911216"/>
<protein>
    <recommendedName>
        <fullName evidence="3">EthD domain-containing protein</fullName>
    </recommendedName>
</protein>
<organism evidence="1 2">
    <name type="scientific">Didymosphaeria variabile</name>
    <dbReference type="NCBI Taxonomy" id="1932322"/>
    <lineage>
        <taxon>Eukaryota</taxon>
        <taxon>Fungi</taxon>
        <taxon>Dikarya</taxon>
        <taxon>Ascomycota</taxon>
        <taxon>Pezizomycotina</taxon>
        <taxon>Dothideomycetes</taxon>
        <taxon>Pleosporomycetidae</taxon>
        <taxon>Pleosporales</taxon>
        <taxon>Massarineae</taxon>
        <taxon>Didymosphaeriaceae</taxon>
        <taxon>Didymosphaeria</taxon>
    </lineage>
</organism>
<dbReference type="InterPro" id="IPR011008">
    <property type="entry name" value="Dimeric_a/b-barrel"/>
</dbReference>
<comment type="caution">
    <text evidence="1">The sequence shown here is derived from an EMBL/GenBank/DDBJ whole genome shotgun (WGS) entry which is preliminary data.</text>
</comment>
<dbReference type="OrthoDB" id="4892971at2759"/>
<reference evidence="1" key="1">
    <citation type="submission" date="2022-10" db="EMBL/GenBank/DDBJ databases">
        <title>Tapping the CABI collections for fungal endophytes: first genome assemblies for Collariella, Neodidymelliopsis, Ascochyta clinopodiicola, Didymella pomorum, Didymosphaeria variabile, Neocosmospora piperis and Neocucurbitaria cava.</title>
        <authorList>
            <person name="Hill R."/>
        </authorList>
    </citation>
    <scope>NUCLEOTIDE SEQUENCE</scope>
    <source>
        <strain evidence="1">IMI 356815</strain>
    </source>
</reference>
<dbReference type="AlphaFoldDB" id="A0A9W8XLM0"/>
<proteinExistence type="predicted"/>
<dbReference type="EMBL" id="JAPEUX010000005">
    <property type="protein sequence ID" value="KAJ4352338.1"/>
    <property type="molecule type" value="Genomic_DNA"/>
</dbReference>
<sequence>MIVSFPALHPQSGKPITFNRDYYLNTHIANVAKEWLPYGYLGYHFNEFLNPNPVTGQPPEYAFQTVGYFETLEGLFKAAEASKEASIADTPNFTDEGVVPSILIGTRSVEKSFK</sequence>
<accession>A0A9W8XLM0</accession>
<evidence type="ECO:0000313" key="1">
    <source>
        <dbReference type="EMBL" id="KAJ4352338.1"/>
    </source>
</evidence>
<evidence type="ECO:0000313" key="2">
    <source>
        <dbReference type="Proteomes" id="UP001140513"/>
    </source>
</evidence>
<dbReference type="SUPFAM" id="SSF54909">
    <property type="entry name" value="Dimeric alpha+beta barrel"/>
    <property type="match status" value="1"/>
</dbReference>
<dbReference type="Gene3D" id="3.30.70.100">
    <property type="match status" value="1"/>
</dbReference>
<dbReference type="Proteomes" id="UP001140513">
    <property type="component" value="Unassembled WGS sequence"/>
</dbReference>
<keyword evidence="2" id="KW-1185">Reference proteome</keyword>
<name>A0A9W8XLM0_9PLEO</name>